<dbReference type="NCBIfam" id="NF003417">
    <property type="entry name" value="PRK04813.1"/>
    <property type="match status" value="4"/>
</dbReference>
<dbReference type="CDD" id="cd12117">
    <property type="entry name" value="A_NRPS_Srf_like"/>
    <property type="match status" value="1"/>
</dbReference>
<dbReference type="PROSITE" id="PS00455">
    <property type="entry name" value="AMP_BINDING"/>
    <property type="match status" value="4"/>
</dbReference>
<dbReference type="FunFam" id="1.10.1200.10:FF:000016">
    <property type="entry name" value="Non-ribosomal peptide synthase"/>
    <property type="match status" value="2"/>
</dbReference>
<dbReference type="GO" id="GO:0031177">
    <property type="term" value="F:phosphopantetheine binding"/>
    <property type="evidence" value="ECO:0007669"/>
    <property type="project" value="InterPro"/>
</dbReference>
<dbReference type="Gene3D" id="3.40.50.980">
    <property type="match status" value="8"/>
</dbReference>
<dbReference type="PANTHER" id="PTHR45527:SF1">
    <property type="entry name" value="FATTY ACID SYNTHASE"/>
    <property type="match status" value="1"/>
</dbReference>
<comment type="caution">
    <text evidence="6">The sequence shown here is derived from an EMBL/GenBank/DDBJ whole genome shotgun (WGS) entry which is preliminary data.</text>
</comment>
<dbReference type="InterPro" id="IPR006162">
    <property type="entry name" value="Ppantetheine_attach_site"/>
</dbReference>
<dbReference type="InterPro" id="IPR036736">
    <property type="entry name" value="ACP-like_sf"/>
</dbReference>
<evidence type="ECO:0000256" key="1">
    <source>
        <dbReference type="ARBA" id="ARBA00001957"/>
    </source>
</evidence>
<dbReference type="FunFam" id="3.40.50.12780:FF:000012">
    <property type="entry name" value="Non-ribosomal peptide synthetase"/>
    <property type="match status" value="3"/>
</dbReference>
<protein>
    <recommendedName>
        <fullName evidence="5">Carrier domain-containing protein</fullName>
    </recommendedName>
</protein>
<feature type="domain" description="Carrier" evidence="5">
    <location>
        <begin position="2997"/>
        <end position="3072"/>
    </location>
</feature>
<dbReference type="FunFam" id="3.30.300.30:FF:000010">
    <property type="entry name" value="Enterobactin synthetase component F"/>
    <property type="match status" value="4"/>
</dbReference>
<feature type="non-terminal residue" evidence="6">
    <location>
        <position position="1"/>
    </location>
</feature>
<sequence length="4624" mass="503034">AALKRRMDPSSARMDLTQAPLLRGHLVEDPHQARWLLGLQTHHLVIDHTTLELLVEEIQLYLGDRAEQLPIALPFRDFVAQARLGASHDQHRAFFTRQLGDLDTPTTPFGLREVHGNGADIEQAVLPLTVSLCAAARVQTRQLDVSPASLFHLAYALVLAQASGQDDVVFGTTLFGRMHAGAGADRALGMFLNTLPIRLQRDGSSVADAVRHTQARLAELLHHEHASLALAQRCSGIAPPAPLFTALFNYRHTGGGSVQAPSIETPHDQWRGVDMLEAQERTNYPLTLSVDDISDDGGFALVVKVNQRIGAARVAAMMLQAVQALVQALEQAPQTALHSLDLLPPDERARLDGFTSTAAAPHQTDCVHRLFQAQVRRTPHAIALLADGNALSYAALEAHANQLAHQLRRLGVGPEHRVALHLPRCLVLVVALLATLKAGAAYLPLDPDLPDARLAFLLEDSGACMVLTCAELHDRLPAADTMPDIGVLRLDALPMPCAADPGAPGVPGLCPDNLAYVIYTSGSTGQPKGTLLTHRAAAHYLQWAAATYRPHPSALVSSSLAFDATLTSLMAPLLCGATVELLPEHDTLEALRHRLCDATPLGLVKLTPAHLAVLGQQLADHPQPLSPAVMVIGGEALPVATLARWQTLAPQTRLINQYGPTEAAIACVMHEATAADAVSSNDRVSIGRPIAHMRVYLLDQRDRRVPIGIAGHLLIAGIQLARGYLGRPDLTAERFVPDPFAEQPGQRMYRSGDLACWRDDGSLDFLGRNDDQVKLRGFRIALGEIAAALRACNGVQDAAVLLREDTPGEPRLVAYVVGDAGHLAAETLRTQLAVYLPEYMLPTAYVTRDALPLTANGKLDRRALPVPDADALAAQAHAPPHGELETLLAALWRELLGVERVGRHDDFFALGGHSLLAVRLISRIRSRLGLELPLAALFAQPRLAGLADALTNAAASTLPAIVPADRSAPLPLSFAQQRLWFLAQLDAQADLAYLMPSALRLRGHLDRDALRQALNRIVARHETLRTRIALHHDEPVQRIDADSVGFSLSEHDLSRSPDQEAHLQRHVEEETLTAFDLAHDSLARGQLLRLADDHHVLLVTLHHLVSDGWSVALLVRELSTLYAAFAQGMPDPLPPLALQYADIAVWQRRWITGEILQRQRDFWVAHLQGAPTQLDQPTDRPRPALQDARGDTLAFALEAPLTAALKTLGQRHGTTLFMTLLAAWGVLLARLSGQDRVVIGTPVANRHRSEVEPLIGLFVNTQALCVDLRADPSVTELLEQVRTTALAAQHHQDLPFEQVIEALNPPRNLAHPPVFQVMFTWHNTPERSIDLPGLVTEGIAAALPTIKFDLDLSLHEVDDRIAGSLAYATALFDRRTIERHLAQFAQVLAGMAADDAATVAQLPLLPPDERAQLQRFSVTEAAPCAPATCIHHLFEAQARRTPHAIALSEGARALRYAELEARANRLAHRLRSVGVGLESRVALYLPRSIDQIVALLATLKAGAAYLPLDPELPDARLAFLLADSGPSAVLTCAALHAQRQWPGTAMRDVNVLMLDTALEAAAGLHDPGAPTVPGLCPDNLAYLIYTSGSTGQPKGTLLTHAGATHYLQWAIDTYRPFPNAVVSSSLAFDATLTSLLAPLLCGAQVELLPEHDTLDALRQRLCDSTPLGLVKLTPAHLHVLGQQLADHQEPLSPAVMVIGGEALPAATLARWQALAPNTRLINEYGPTETVVGCVVHEASGADAHAAYGRVRIGRPIDHLRIHVLDQRAQLVPIGVAGQLHVAGPQLARGYLDRPDLTAERFVPDPFAEQPGQRMYRSGDLACWHADGTLDYLGRNDEQIKLRGFRIELGEITAALRACNGVQDAAVVLREDTPGQPRLVAYLVGDAIETADTLRTQLATRLPEVMLPSAYVRLDALPLTTNGKLDRRALLAPDADTLAVQAYTPPQGELETLLADLWSELLGIERVGLHDNFFALGGHSLLAVRLISRMRSTLGIELPLATLFAQPRLAELAQSLHGAAASTLPAIVPADRSAALPLSFAQQRLWFLAQLDPQAGLAYLMPNGLRLHGRLDRRALRLALNRIVARHETLRTRIALHQDEPVQRIDADDVGLLLREHDLSGHPDPDAELLRLAEHETRTPFDLAHDTLARGRLLRLGEDAHVLLVTLHHLVADGWSMGVLVHELGTLYTAFAQGQPDPLPPLPIQYADYSLWQRRWLAGPLLQRQLDFWRDHLQDAPALLELPTDRPRPARQDARGDTIECVLDAELSAALTVLSQRHGSTVFMTLLAAWGALLARLSGQEQVVIGTPIANRTRSELEPLIGLFVNTQALCIDLRGEPSFGDLLGQVRTTALAAQAHQDVPFEQVIEALNPARNLAHHPLFQVMFAWQNTPASSIELPELALHAVPQRLNTLKFDLDLALQARDGAIVGRLGYATALFDAATIQRWWGCFEQLLHALTRAEDTCIWQLPWLNAPQRQHLLAAFGTGATAAVPDQPVHRLFETQAQRTPDAIAVVANQQCVSYAALDARANQLAHHLVALGVAPESVVAVCLPRGIDLIVALLAILKAGAAYLPLDINAPPARLDAMLVAARAPVLLAHRQIATQLAAREDPRWVLIDVDAASWASAPAHAPSAAAWHPQHPAYVIYTSGSTGQAKGVVISHHALVNFLAALHAQLPLSPQDRLLAVTTICFDIAALELFAPLIHGACVVIASTQIQEPTQWMQLLADERISVLQATPTFWQMLLNAGWQSTPTLRLLCGGEALPQDLAQRLQAGGGRLWNLYGPTEATIWASAHRVLGNARGSVVSLGRPLSNTRMHVLDAHRQLLPQGVTGELCIAGPQLARGYLGRPDLTAERFVPDPFAAQPGQRMYLSGDLACWRADGNLEYLGRSDDQIKLRGFRIEPGEIESALRRCEGVREAVVVVHTHGSDTRLVAYLVGTKVLNAERLRAALAARLPDYMIPGAYVQLDALPLTPNGKLDRRALPEPDANALAAQAYAPPESALEILLSTLWSELLGIERVGRHDNFFAIGGHSLLAVRLISRIRSTLGIELPLATLFAQPCLTDLAQSLHGAAASTLPAIVPADRSALLPLSFAQQRLWFLAQLDARADLAYLMPNGLRLRGRLDRHALRMALDRLVARHETLRTRIGLHQDEPVQRIDADTVGFPLREHDLSGHPDPEAELRRLAEHETRTPFDLANDTLARGQLLRLGEDAHVLLITLHHLICDGWSMGLLVQELSVLYAAFAQHQPDPLPPLPLQYADIAVWQRRWIDGEVLQRQRNFWIEHLHDAPALLELPCDRPRPSVQDHRGEAMAFALNAQLSASLKISSQRHGSTVFMTLLAAWGVLLARLSGQEQVVIGTPIANRTRSELEPLIGLFVNTQALCIDLRADPSVAELLAQVRAIALAAQEHQDIPFEQVIEALNPARNLAHHPVFQAMFTWQNTSTSEHDLALPGLQLQSLSQSLSALKFDLELTLEERDGCIVGSLGYATALFDATTIQRWWRCFEQLLHALTRDDEVHVWQLPLLDAPQRQRLLADFGTGATATVPAQQLHGLFEAQARRTPEAIAVVSERRCLAYAALDAQANRLAQRLRDAGLRAGQHAAIALPRSATLIVAQLAVLKCGAAYVPLDVDHPSQRLLALIDDAQVSVLIHAADSVLAPAQVACLTIGDLDDLEGSDDDVTTSPAIAMPATAAAYLMYTSGSTGTPKGVTVSHGAVANLVLHDGPARLRSDDRVAFASNPAFDSATLEVWGGLLNGATVVVVPAAAMRDPQTLGMLLAHERLSVLILVAGVLRAYAPFIASQLSALRLLLTGGDVADPHALATVFAAGGAATVVQTYGPTESTQFVTALALQRAPDASRRVPIGRPLANTRLYVLDRHGEPVPIGVAGELHLAGAQLSQGYLHRPALTAERFLPDPFARIPGERMYRTGDLACWRDDGTLDFLGRNDAQVKIRGFRIEPGEIEAALRACAGVQEAVVVARDDTGEKRLVAYVVADRQAARAEPATLRSRLATRLPDHMLPAAYVQLDALPLTPNGKLDRTALPAPDDQALELHACVAPQGELECVLATLWSNLLGVEQVGRDDDFFALGGHSLLAVQLVSRVRQHLGVELPLAEVFAHPQMAQLASTLARAAPQTLPPIVPVPRDRPLPLSFAQQRLWFVAQLDPQAHLAYLMLLRLRIRGRLHAHALQDALNQLVARHEPLRTRIGVVDGVAVQEIAAATVGFPLEKIDLQGDGAQETQIQHHAELESTTAFEATDVSLVRGRLLRLANDEHVLLLTVHHLVSDGWSMELLTHELAALYVASVQKRPNPLPALPIQYADVAVWQRRWLAGERLQRQRAFWLEHLREAPALLDLPTDRPRPALQDYQGDAVELVVPVAVTAALNAVSQRHGSTLYMTVLAAWGVLLSRLSGQQQVVIGTPIANRTRSEFEPLIGLFVNTQALHIDLRGNPSVTELLAQVRATALAAQHNQDLPFEQVIEALNPDRNLAHHPVFQVTFAWQNTPTAIIELPDLALQAIQAARGAIKIDLELSLREIDECIVGSLRYAAALFDRSTVERHLGQFVQLLAGMANDTQLRVEQLPLLPADERAQLRHFTATETAPLAQAECIHHLFEAQARRTPEAIA</sequence>
<dbReference type="Pfam" id="PF00501">
    <property type="entry name" value="AMP-binding"/>
    <property type="match status" value="4"/>
</dbReference>
<dbReference type="InterPro" id="IPR045851">
    <property type="entry name" value="AMP-bd_C_sf"/>
</dbReference>
<evidence type="ECO:0000256" key="2">
    <source>
        <dbReference type="ARBA" id="ARBA00006432"/>
    </source>
</evidence>
<feature type="domain" description="Carrier" evidence="5">
    <location>
        <begin position="879"/>
        <end position="954"/>
    </location>
</feature>
<dbReference type="FunFam" id="3.40.50.980:FF:000001">
    <property type="entry name" value="Non-ribosomal peptide synthetase"/>
    <property type="match status" value="4"/>
</dbReference>
<dbReference type="SUPFAM" id="SSF56801">
    <property type="entry name" value="Acetyl-CoA synthetase-like"/>
    <property type="match status" value="4"/>
</dbReference>
<dbReference type="CDD" id="cd19531">
    <property type="entry name" value="LCL_NRPS-like"/>
    <property type="match status" value="4"/>
</dbReference>
<dbReference type="InterPro" id="IPR000873">
    <property type="entry name" value="AMP-dep_synth/lig_dom"/>
</dbReference>
<evidence type="ECO:0000313" key="6">
    <source>
        <dbReference type="EMBL" id="KOR42689.1"/>
    </source>
</evidence>
<dbReference type="CDD" id="cd19544">
    <property type="entry name" value="E-C_NRPS"/>
    <property type="match status" value="1"/>
</dbReference>
<dbReference type="InterPro" id="IPR020806">
    <property type="entry name" value="PKS_PP-bd"/>
</dbReference>
<dbReference type="SMART" id="SM00823">
    <property type="entry name" value="PKS_PP"/>
    <property type="match status" value="4"/>
</dbReference>
<organism evidence="6 7">
    <name type="scientific">Xanthomonas oryzae</name>
    <dbReference type="NCBI Taxonomy" id="347"/>
    <lineage>
        <taxon>Bacteria</taxon>
        <taxon>Pseudomonadati</taxon>
        <taxon>Pseudomonadota</taxon>
        <taxon>Gammaproteobacteria</taxon>
        <taxon>Lysobacterales</taxon>
        <taxon>Lysobacteraceae</taxon>
        <taxon>Xanthomonas</taxon>
    </lineage>
</organism>
<evidence type="ECO:0000256" key="4">
    <source>
        <dbReference type="ARBA" id="ARBA00022553"/>
    </source>
</evidence>
<dbReference type="Pfam" id="PF00668">
    <property type="entry name" value="Condensation"/>
    <property type="match status" value="5"/>
</dbReference>
<dbReference type="FunFam" id="1.10.1200.10:FF:000005">
    <property type="entry name" value="Nonribosomal peptide synthetase 1"/>
    <property type="match status" value="2"/>
</dbReference>
<dbReference type="InterPro" id="IPR025110">
    <property type="entry name" value="AMP-bd_C"/>
</dbReference>
<reference evidence="6 7" key="2">
    <citation type="submission" date="2015-09" db="EMBL/GenBank/DDBJ databases">
        <title>Draft genome sequence of Xanthomonas oryzae pv. USA str. X11-5A.</title>
        <authorList>
            <person name="Knight B.M."/>
            <person name="Roberts D.P."/>
            <person name="Lin D."/>
            <person name="Hari K."/>
            <person name="Fletcher J."/>
            <person name="Melcher U."/>
            <person name="Blagden T."/>
            <person name="Winegar R.A."/>
        </authorList>
    </citation>
    <scope>NUCLEOTIDE SEQUENCE [LARGE SCALE GENOMIC DNA]</scope>
    <source>
        <strain evidence="6 7">X11-5A</strain>
    </source>
</reference>
<dbReference type="GO" id="GO:0043041">
    <property type="term" value="P:amino acid activation for nonribosomal peptide biosynthetic process"/>
    <property type="evidence" value="ECO:0007669"/>
    <property type="project" value="TreeGrafter"/>
</dbReference>
<evidence type="ECO:0000259" key="5">
    <source>
        <dbReference type="PROSITE" id="PS50075"/>
    </source>
</evidence>
<dbReference type="GO" id="GO:0044550">
    <property type="term" value="P:secondary metabolite biosynthetic process"/>
    <property type="evidence" value="ECO:0007669"/>
    <property type="project" value="UniProtKB-ARBA"/>
</dbReference>
<dbReference type="Gene3D" id="1.10.1200.10">
    <property type="entry name" value="ACP-like"/>
    <property type="match status" value="4"/>
</dbReference>
<dbReference type="SUPFAM" id="SSF47336">
    <property type="entry name" value="ACP-like"/>
    <property type="match status" value="4"/>
</dbReference>
<proteinExistence type="inferred from homology"/>
<name>A0AAP0ZJW1_9XANT</name>
<accession>A0AAP0ZJW1</accession>
<feature type="domain" description="Carrier" evidence="5">
    <location>
        <begin position="4057"/>
        <end position="4132"/>
    </location>
</feature>
<dbReference type="PROSITE" id="PS50075">
    <property type="entry name" value="CARRIER"/>
    <property type="match status" value="4"/>
</dbReference>
<dbReference type="Gene3D" id="3.30.559.30">
    <property type="entry name" value="Nonribosomal peptide synthetase, condensation domain"/>
    <property type="match status" value="5"/>
</dbReference>
<dbReference type="Gene3D" id="3.30.559.10">
    <property type="entry name" value="Chloramphenicol acetyltransferase-like domain"/>
    <property type="match status" value="5"/>
</dbReference>
<dbReference type="GO" id="GO:0072330">
    <property type="term" value="P:monocarboxylic acid biosynthetic process"/>
    <property type="evidence" value="ECO:0007669"/>
    <property type="project" value="UniProtKB-ARBA"/>
</dbReference>
<feature type="non-terminal residue" evidence="6">
    <location>
        <position position="4624"/>
    </location>
</feature>
<dbReference type="NCBIfam" id="TIGR01733">
    <property type="entry name" value="AA-adenyl-dom"/>
    <property type="match status" value="4"/>
</dbReference>
<evidence type="ECO:0000313" key="7">
    <source>
        <dbReference type="Proteomes" id="UP000036790"/>
    </source>
</evidence>
<keyword evidence="3" id="KW-0596">Phosphopantetheine</keyword>
<dbReference type="GO" id="GO:0003824">
    <property type="term" value="F:catalytic activity"/>
    <property type="evidence" value="ECO:0007669"/>
    <property type="project" value="InterPro"/>
</dbReference>
<dbReference type="InterPro" id="IPR010071">
    <property type="entry name" value="AA_adenyl_dom"/>
</dbReference>
<dbReference type="CDD" id="cd05930">
    <property type="entry name" value="A_NRPS"/>
    <property type="match status" value="3"/>
</dbReference>
<dbReference type="Proteomes" id="UP000036790">
    <property type="component" value="Unassembled WGS sequence"/>
</dbReference>
<dbReference type="Pfam" id="PF13193">
    <property type="entry name" value="AMP-binding_C"/>
    <property type="match status" value="4"/>
</dbReference>
<dbReference type="InterPro" id="IPR020845">
    <property type="entry name" value="AMP-binding_CS"/>
</dbReference>
<dbReference type="PANTHER" id="PTHR45527">
    <property type="entry name" value="NONRIBOSOMAL PEPTIDE SYNTHETASE"/>
    <property type="match status" value="1"/>
</dbReference>
<comment type="similarity">
    <text evidence="2">Belongs to the ATP-dependent AMP-binding enzyme family.</text>
</comment>
<dbReference type="FunFam" id="3.30.559.10:FF:000012">
    <property type="entry name" value="Non-ribosomal peptide synthetase"/>
    <property type="match status" value="3"/>
</dbReference>
<reference evidence="6 7" key="1">
    <citation type="submission" date="2015-07" db="EMBL/GenBank/DDBJ databases">
        <authorList>
            <consortium name="Consortium for Microbial Forensics and Genomics (microFORGE)"/>
            <person name="Knight B.M."/>
            <person name="Roberts D.P."/>
            <person name="Lin D."/>
            <person name="Hari K."/>
            <person name="Fletcher J."/>
            <person name="Melcher U."/>
            <person name="Blagden T."/>
            <person name="Winegar R.A."/>
        </authorList>
    </citation>
    <scope>NUCLEOTIDE SEQUENCE [LARGE SCALE GENOMIC DNA]</scope>
    <source>
        <strain evidence="6 7">X11-5A</strain>
    </source>
</reference>
<evidence type="ECO:0000256" key="3">
    <source>
        <dbReference type="ARBA" id="ARBA00022450"/>
    </source>
</evidence>
<gene>
    <name evidence="6" type="ORF">ADT25_13895</name>
</gene>
<dbReference type="GO" id="GO:0005829">
    <property type="term" value="C:cytosol"/>
    <property type="evidence" value="ECO:0007669"/>
    <property type="project" value="TreeGrafter"/>
</dbReference>
<dbReference type="InterPro" id="IPR001242">
    <property type="entry name" value="Condensation_dom"/>
</dbReference>
<dbReference type="SUPFAM" id="SSF52777">
    <property type="entry name" value="CoA-dependent acyltransferases"/>
    <property type="match status" value="10"/>
</dbReference>
<dbReference type="InterPro" id="IPR009081">
    <property type="entry name" value="PP-bd_ACP"/>
</dbReference>
<feature type="domain" description="Carrier" evidence="5">
    <location>
        <begin position="1944"/>
        <end position="2019"/>
    </location>
</feature>
<dbReference type="Pfam" id="PF00550">
    <property type="entry name" value="PP-binding"/>
    <property type="match status" value="4"/>
</dbReference>
<dbReference type="PROSITE" id="PS00012">
    <property type="entry name" value="PHOSPHOPANTETHEINE"/>
    <property type="match status" value="4"/>
</dbReference>
<dbReference type="FunFam" id="2.30.38.10:FF:000001">
    <property type="entry name" value="Non-ribosomal peptide synthetase PvdI"/>
    <property type="match status" value="4"/>
</dbReference>
<keyword evidence="4" id="KW-0597">Phosphoprotein</keyword>
<dbReference type="Gene3D" id="3.30.300.30">
    <property type="match status" value="4"/>
</dbReference>
<dbReference type="EMBL" id="LHUJ01000251">
    <property type="protein sequence ID" value="KOR42689.1"/>
    <property type="molecule type" value="Genomic_DNA"/>
</dbReference>
<comment type="cofactor">
    <cofactor evidence="1">
        <name>pantetheine 4'-phosphate</name>
        <dbReference type="ChEBI" id="CHEBI:47942"/>
    </cofactor>
</comment>
<dbReference type="Gene3D" id="2.30.38.10">
    <property type="entry name" value="Luciferase, Domain 3"/>
    <property type="match status" value="4"/>
</dbReference>
<dbReference type="InterPro" id="IPR023213">
    <property type="entry name" value="CAT-like_dom_sf"/>
</dbReference>